<dbReference type="InterPro" id="IPR032308">
    <property type="entry name" value="TDBD"/>
</dbReference>
<evidence type="ECO:0000256" key="1">
    <source>
        <dbReference type="ARBA" id="ARBA00004123"/>
    </source>
</evidence>
<feature type="domain" description="Tify" evidence="6">
    <location>
        <begin position="275"/>
        <end position="307"/>
    </location>
</feature>
<organism evidence="7 8">
    <name type="scientific">Cucumis melo var. makuwa</name>
    <name type="common">Oriental melon</name>
    <dbReference type="NCBI Taxonomy" id="1194695"/>
    <lineage>
        <taxon>Eukaryota</taxon>
        <taxon>Viridiplantae</taxon>
        <taxon>Streptophyta</taxon>
        <taxon>Embryophyta</taxon>
        <taxon>Tracheophyta</taxon>
        <taxon>Spermatophyta</taxon>
        <taxon>Magnoliopsida</taxon>
        <taxon>eudicotyledons</taxon>
        <taxon>Gunneridae</taxon>
        <taxon>Pentapetalae</taxon>
        <taxon>rosids</taxon>
        <taxon>fabids</taxon>
        <taxon>Cucurbitales</taxon>
        <taxon>Cucurbitaceae</taxon>
        <taxon>Benincaseae</taxon>
        <taxon>Cucumis</taxon>
    </lineage>
</organism>
<dbReference type="EMBL" id="SSTD01017768">
    <property type="protein sequence ID" value="TYJ98940.1"/>
    <property type="molecule type" value="Genomic_DNA"/>
</dbReference>
<feature type="compositionally biased region" description="Basic and acidic residues" evidence="5">
    <location>
        <begin position="117"/>
        <end position="134"/>
    </location>
</feature>
<dbReference type="GO" id="GO:0007165">
    <property type="term" value="P:signal transduction"/>
    <property type="evidence" value="ECO:0007669"/>
    <property type="project" value="InterPro"/>
</dbReference>
<dbReference type="PANTHER" id="PTHR31413">
    <property type="entry name" value="AFP HOMOLOG 2"/>
    <property type="match status" value="1"/>
</dbReference>
<evidence type="ECO:0000256" key="5">
    <source>
        <dbReference type="SAM" id="MobiDB-lite"/>
    </source>
</evidence>
<proteinExistence type="inferred from homology"/>
<reference evidence="7 8" key="1">
    <citation type="submission" date="2019-08" db="EMBL/GenBank/DDBJ databases">
        <title>Draft genome sequences of two oriental melons (Cucumis melo L. var makuwa).</title>
        <authorList>
            <person name="Kwon S.-Y."/>
        </authorList>
    </citation>
    <scope>NUCLEOTIDE SEQUENCE [LARGE SCALE GENOMIC DNA]</scope>
    <source>
        <strain evidence="8">cv. Chang Bougi</strain>
        <tissue evidence="7">Leaf</tissue>
    </source>
</reference>
<gene>
    <name evidence="7" type="ORF">E5676_scaffold248G001410</name>
</gene>
<comment type="similarity">
    <text evidence="2 4">Belongs to the Ninja family.</text>
</comment>
<feature type="region of interest" description="Disordered" evidence="5">
    <location>
        <begin position="117"/>
        <end position="140"/>
    </location>
</feature>
<evidence type="ECO:0000256" key="2">
    <source>
        <dbReference type="ARBA" id="ARBA00006081"/>
    </source>
</evidence>
<comment type="function">
    <text evidence="4">Acts as a negative regulator of abscisic acid (ABA) response.</text>
</comment>
<evidence type="ECO:0000313" key="7">
    <source>
        <dbReference type="EMBL" id="TYJ98940.1"/>
    </source>
</evidence>
<dbReference type="GO" id="GO:0005634">
    <property type="term" value="C:nucleus"/>
    <property type="evidence" value="ECO:0007669"/>
    <property type="project" value="UniProtKB-SubCell"/>
</dbReference>
<comment type="caution">
    <text evidence="7">The sequence shown here is derived from an EMBL/GenBank/DDBJ whole genome shotgun (WGS) entry which is preliminary data.</text>
</comment>
<evidence type="ECO:0000313" key="8">
    <source>
        <dbReference type="Proteomes" id="UP000321947"/>
    </source>
</evidence>
<name>A0A5D3BGL6_CUCMM</name>
<keyword evidence="3 4" id="KW-0539">Nucleus</keyword>
<accession>A0A5D3BGL6</accession>
<feature type="region of interest" description="Disordered" evidence="5">
    <location>
        <begin position="169"/>
        <end position="227"/>
    </location>
</feature>
<dbReference type="InterPro" id="IPR031307">
    <property type="entry name" value="Ninja_fam"/>
</dbReference>
<feature type="compositionally biased region" description="Polar residues" evidence="5">
    <location>
        <begin position="169"/>
        <end position="180"/>
    </location>
</feature>
<sequence length="323" mass="34790">MGEAIGVCGDDLMLRLSPEMSRETTEVSISEPPDLTLRLSLGGIYCGKSKDNSLARSSSVIGVISQNAEASKWNMQRQTGSFLSLSRSCSLPAETDQLGRIKLKEFQLMRRMEAKKRLVEQRSSRAPAPEDEKSAAIPPSPSEVAAWAAASAAKSPALCRAIDKIKSTQGSLSQSYTTEGHGSVGSAKGSSTSQSSLESNDRESVVNSQTMASRKTEKPPTNAAKRARISKALMEGDKGMDVMRTMPSVSTIGDGPNGRKVEGFLYKYMKGQVCIVCVCHGSFLTPTEFVKHAGGKEVANPLKHIHVCCTSFSLFKSQPNQEY</sequence>
<dbReference type="PANTHER" id="PTHR31413:SF43">
    <property type="entry name" value="NINJA-FAMILY PROTEIN"/>
    <property type="match status" value="1"/>
</dbReference>
<comment type="subcellular location">
    <subcellularLocation>
        <location evidence="1 4">Nucleus</location>
    </subcellularLocation>
</comment>
<dbReference type="Pfam" id="PF16136">
    <property type="entry name" value="NLS_NINJA_AFP"/>
    <property type="match status" value="1"/>
</dbReference>
<evidence type="ECO:0000256" key="4">
    <source>
        <dbReference type="RuleBase" id="RU369029"/>
    </source>
</evidence>
<dbReference type="GO" id="GO:0045892">
    <property type="term" value="P:negative regulation of DNA-templated transcription"/>
    <property type="evidence" value="ECO:0007669"/>
    <property type="project" value="TreeGrafter"/>
</dbReference>
<evidence type="ECO:0000259" key="6">
    <source>
        <dbReference type="Pfam" id="PF16135"/>
    </source>
</evidence>
<evidence type="ECO:0000256" key="3">
    <source>
        <dbReference type="ARBA" id="ARBA00023242"/>
    </source>
</evidence>
<dbReference type="Proteomes" id="UP000321947">
    <property type="component" value="Unassembled WGS sequence"/>
</dbReference>
<dbReference type="AlphaFoldDB" id="A0A5D3BGL6"/>
<feature type="compositionally biased region" description="Low complexity" evidence="5">
    <location>
        <begin position="184"/>
        <end position="196"/>
    </location>
</feature>
<dbReference type="InterPro" id="IPR032310">
    <property type="entry name" value="NLS_NINJA_AFP-like"/>
</dbReference>
<dbReference type="Pfam" id="PF16135">
    <property type="entry name" value="TDBD"/>
    <property type="match status" value="1"/>
</dbReference>
<protein>
    <recommendedName>
        <fullName evidence="4">Ninja-family protein</fullName>
    </recommendedName>
    <alternativeName>
        <fullName evidence="4">ABI-binding protein</fullName>
    </alternativeName>
</protein>